<dbReference type="InterPro" id="IPR027417">
    <property type="entry name" value="P-loop_NTPase"/>
</dbReference>
<dbReference type="PANTHER" id="PTHR43394">
    <property type="entry name" value="ATP-DEPENDENT PERMEASE MDL1, MITOCHONDRIAL"/>
    <property type="match status" value="1"/>
</dbReference>
<dbReference type="PROSITE" id="PS50893">
    <property type="entry name" value="ABC_TRANSPORTER_2"/>
    <property type="match status" value="1"/>
</dbReference>
<evidence type="ECO:0000256" key="5">
    <source>
        <dbReference type="ARBA" id="ARBA00022989"/>
    </source>
</evidence>
<evidence type="ECO:0000256" key="7">
    <source>
        <dbReference type="SAM" id="Phobius"/>
    </source>
</evidence>
<protein>
    <submittedName>
        <fullName evidence="10">ABC transporter</fullName>
    </submittedName>
</protein>
<dbReference type="PROSITE" id="PS00211">
    <property type="entry name" value="ABC_TRANSPORTER_1"/>
    <property type="match status" value="1"/>
</dbReference>
<organism evidence="10 11">
    <name type="scientific">Alkalilimnicola ehrlichii</name>
    <dbReference type="NCBI Taxonomy" id="351052"/>
    <lineage>
        <taxon>Bacteria</taxon>
        <taxon>Pseudomonadati</taxon>
        <taxon>Pseudomonadota</taxon>
        <taxon>Gammaproteobacteria</taxon>
        <taxon>Chromatiales</taxon>
        <taxon>Ectothiorhodospiraceae</taxon>
        <taxon>Alkalilimnicola</taxon>
    </lineage>
</organism>
<evidence type="ECO:0000256" key="2">
    <source>
        <dbReference type="ARBA" id="ARBA00022692"/>
    </source>
</evidence>
<comment type="caution">
    <text evidence="10">The sequence shown here is derived from an EMBL/GenBank/DDBJ whole genome shotgun (WGS) entry which is preliminary data.</text>
</comment>
<dbReference type="SMART" id="SM00382">
    <property type="entry name" value="AAA"/>
    <property type="match status" value="1"/>
</dbReference>
<keyword evidence="4" id="KW-0067">ATP-binding</keyword>
<evidence type="ECO:0000256" key="6">
    <source>
        <dbReference type="ARBA" id="ARBA00023136"/>
    </source>
</evidence>
<evidence type="ECO:0000313" key="10">
    <source>
        <dbReference type="EMBL" id="RFA34100.1"/>
    </source>
</evidence>
<dbReference type="GO" id="GO:0005886">
    <property type="term" value="C:plasma membrane"/>
    <property type="evidence" value="ECO:0007669"/>
    <property type="project" value="UniProtKB-SubCell"/>
</dbReference>
<dbReference type="EMBL" id="NFZW01000017">
    <property type="protein sequence ID" value="RFA34100.1"/>
    <property type="molecule type" value="Genomic_DNA"/>
</dbReference>
<dbReference type="AlphaFoldDB" id="A0A3E0WM99"/>
<dbReference type="FunFam" id="3.40.50.300:FF:000218">
    <property type="entry name" value="Multidrug ABC transporter ATP-binding protein"/>
    <property type="match status" value="1"/>
</dbReference>
<dbReference type="CDD" id="cd07346">
    <property type="entry name" value="ABC_6TM_exporters"/>
    <property type="match status" value="1"/>
</dbReference>
<evidence type="ECO:0000259" key="9">
    <source>
        <dbReference type="PROSITE" id="PS50929"/>
    </source>
</evidence>
<feature type="domain" description="ABC transporter" evidence="8">
    <location>
        <begin position="341"/>
        <end position="576"/>
    </location>
</feature>
<dbReference type="GO" id="GO:0005524">
    <property type="term" value="F:ATP binding"/>
    <property type="evidence" value="ECO:0007669"/>
    <property type="project" value="UniProtKB-KW"/>
</dbReference>
<keyword evidence="6 7" id="KW-0472">Membrane</keyword>
<keyword evidence="11" id="KW-1185">Reference proteome</keyword>
<dbReference type="SUPFAM" id="SSF52540">
    <property type="entry name" value="P-loop containing nucleoside triphosphate hydrolases"/>
    <property type="match status" value="1"/>
</dbReference>
<feature type="transmembrane region" description="Helical" evidence="7">
    <location>
        <begin position="164"/>
        <end position="183"/>
    </location>
</feature>
<dbReference type="InterPro" id="IPR017871">
    <property type="entry name" value="ABC_transporter-like_CS"/>
</dbReference>
<dbReference type="InterPro" id="IPR011527">
    <property type="entry name" value="ABC1_TM_dom"/>
</dbReference>
<dbReference type="GO" id="GO:0015421">
    <property type="term" value="F:ABC-type oligopeptide transporter activity"/>
    <property type="evidence" value="ECO:0007669"/>
    <property type="project" value="TreeGrafter"/>
</dbReference>
<dbReference type="GO" id="GO:0016887">
    <property type="term" value="F:ATP hydrolysis activity"/>
    <property type="evidence" value="ECO:0007669"/>
    <property type="project" value="InterPro"/>
</dbReference>
<feature type="domain" description="ABC transmembrane type-1" evidence="9">
    <location>
        <begin position="25"/>
        <end position="307"/>
    </location>
</feature>
<dbReference type="InterPro" id="IPR039421">
    <property type="entry name" value="Type_1_exporter"/>
</dbReference>
<evidence type="ECO:0000313" key="11">
    <source>
        <dbReference type="Proteomes" id="UP000256763"/>
    </source>
</evidence>
<reference evidence="11" key="1">
    <citation type="submission" date="2017-05" db="EMBL/GenBank/DDBJ databases">
        <authorList>
            <person name="Sharma S."/>
            <person name="Sidhu C."/>
            <person name="Pinnaka A.K."/>
        </authorList>
    </citation>
    <scope>NUCLEOTIDE SEQUENCE [LARGE SCALE GENOMIC DNA]</scope>
    <source>
        <strain evidence="11">AK93</strain>
    </source>
</reference>
<dbReference type="InterPro" id="IPR003593">
    <property type="entry name" value="AAA+_ATPase"/>
</dbReference>
<proteinExistence type="predicted"/>
<evidence type="ECO:0000256" key="3">
    <source>
        <dbReference type="ARBA" id="ARBA00022741"/>
    </source>
</evidence>
<keyword evidence="3" id="KW-0547">Nucleotide-binding</keyword>
<dbReference type="Gene3D" id="1.20.1560.10">
    <property type="entry name" value="ABC transporter type 1, transmembrane domain"/>
    <property type="match status" value="1"/>
</dbReference>
<evidence type="ECO:0000256" key="4">
    <source>
        <dbReference type="ARBA" id="ARBA00022840"/>
    </source>
</evidence>
<dbReference type="Gene3D" id="3.40.50.300">
    <property type="entry name" value="P-loop containing nucleotide triphosphate hydrolases"/>
    <property type="match status" value="1"/>
</dbReference>
<dbReference type="PROSITE" id="PS50929">
    <property type="entry name" value="ABC_TM1F"/>
    <property type="match status" value="1"/>
</dbReference>
<dbReference type="SUPFAM" id="SSF90123">
    <property type="entry name" value="ABC transporter transmembrane region"/>
    <property type="match status" value="1"/>
</dbReference>
<dbReference type="RefSeq" id="WP_116348173.1">
    <property type="nucleotide sequence ID" value="NZ_NFZW01000017.1"/>
</dbReference>
<comment type="subcellular location">
    <subcellularLocation>
        <location evidence="1">Cell membrane</location>
        <topology evidence="1">Multi-pass membrane protein</topology>
    </subcellularLocation>
</comment>
<sequence>MKHSLQWSRVKRALGFARAQRWLVAVILFLTLLVAAANALEPLVMKYIFDGLGEAGTVATILTGVLLLGGLIVFREIANGFSNWLSWRTRLALHHGLLDATIQRLHRLPLEAQRRDGVGAIMTRLDRGIQGFINAVSEIAFNVLPAIVYLALGIIVMLQLDWRMTVLVLAFTPLPAIIAALAAPRQTRRERILLDSWAKIYARFNEVLAGIATVRSFAMEDAEKKRFLKDVGKANNVVIGGVSFDTSVGALQNLTVAAARIAAIGYGGYLVLTGQITLGTLMAFLGYVSGLFGPVQGLTGIYTTVHNASVALDQVFSIIDAEENIKDSPNAIEAPPFKGEVEFREVRFAYGEHEPELLHGIDLHVKAGENIAIVGPSGSGKSTLMALLQRFYDVNSGAIRIDGHDIRDLKQNSLRQQIGVVMQDALLFNETVRDNIAYGRPDASFEEVVAAAKTANAHAFIERLEDGYDTVVGERGTRLSGGERQRIAIARALLKDPPILVLDEATSALDPELEAQVQDALERLIAGRTTFVVAHRLSTVVNADRIVVLKGGNIIECGRHEALLQEKGYYAWIVERQTRGLLLPQTPAANGQAELRRIGNKG</sequence>
<dbReference type="InterPro" id="IPR036640">
    <property type="entry name" value="ABC1_TM_sf"/>
</dbReference>
<dbReference type="PANTHER" id="PTHR43394:SF1">
    <property type="entry name" value="ATP-BINDING CASSETTE SUB-FAMILY B MEMBER 10, MITOCHONDRIAL"/>
    <property type="match status" value="1"/>
</dbReference>
<dbReference type="Pfam" id="PF00005">
    <property type="entry name" value="ABC_tran"/>
    <property type="match status" value="1"/>
</dbReference>
<gene>
    <name evidence="10" type="ORF">CAL65_15700</name>
</gene>
<evidence type="ECO:0000256" key="1">
    <source>
        <dbReference type="ARBA" id="ARBA00004651"/>
    </source>
</evidence>
<dbReference type="Proteomes" id="UP000256763">
    <property type="component" value="Unassembled WGS sequence"/>
</dbReference>
<accession>A0A3E0WM99</accession>
<feature type="transmembrane region" description="Helical" evidence="7">
    <location>
        <begin position="55"/>
        <end position="74"/>
    </location>
</feature>
<evidence type="ECO:0000259" key="8">
    <source>
        <dbReference type="PROSITE" id="PS50893"/>
    </source>
</evidence>
<feature type="transmembrane region" description="Helical" evidence="7">
    <location>
        <begin position="132"/>
        <end position="158"/>
    </location>
</feature>
<name>A0A3E0WM99_9GAMM</name>
<keyword evidence="5 7" id="KW-1133">Transmembrane helix</keyword>
<dbReference type="InterPro" id="IPR003439">
    <property type="entry name" value="ABC_transporter-like_ATP-bd"/>
</dbReference>
<dbReference type="Pfam" id="PF00664">
    <property type="entry name" value="ABC_membrane"/>
    <property type="match status" value="1"/>
</dbReference>
<keyword evidence="2 7" id="KW-0812">Transmembrane</keyword>